<organism evidence="6 7">
    <name type="scientific">Candidatus Choladousia intestinavium</name>
    <dbReference type="NCBI Taxonomy" id="2840727"/>
    <lineage>
        <taxon>Bacteria</taxon>
        <taxon>Bacillati</taxon>
        <taxon>Bacillota</taxon>
        <taxon>Clostridia</taxon>
        <taxon>Lachnospirales</taxon>
        <taxon>Lachnospiraceae</taxon>
        <taxon>Lachnospiraceae incertae sedis</taxon>
        <taxon>Candidatus Choladousia</taxon>
    </lineage>
</organism>
<dbReference type="PANTHER" id="PTHR10434">
    <property type="entry name" value="1-ACYL-SN-GLYCEROL-3-PHOSPHATE ACYLTRANSFERASE"/>
    <property type="match status" value="1"/>
</dbReference>
<reference evidence="6" key="1">
    <citation type="submission" date="2020-10" db="EMBL/GenBank/DDBJ databases">
        <authorList>
            <person name="Gilroy R."/>
        </authorList>
    </citation>
    <scope>NUCLEOTIDE SEQUENCE</scope>
    <source>
        <strain evidence="6">ChiSjej4B22-8148</strain>
    </source>
</reference>
<dbReference type="NCBIfam" id="TIGR00530">
    <property type="entry name" value="AGP_acyltrn"/>
    <property type="match status" value="1"/>
</dbReference>
<keyword evidence="4" id="KW-0594">Phospholipid biosynthesis</keyword>
<dbReference type="AlphaFoldDB" id="A0A9D1AAI3"/>
<protein>
    <recommendedName>
        <fullName evidence="4">1-acyl-sn-glycerol-3-phosphate acyltransferase</fullName>
        <ecNumber evidence="4">2.3.1.51</ecNumber>
    </recommendedName>
</protein>
<dbReference type="CDD" id="cd07989">
    <property type="entry name" value="LPLAT_AGPAT-like"/>
    <property type="match status" value="1"/>
</dbReference>
<accession>A0A9D1AAI3</accession>
<sequence>MKRILWMVFMNLWYVPYGLTRLLRCAAHPEQYTEEERFRLLKKIDNRAIKGGRIVIEGDGMEELPKEGGYILYPNHQGMFDVLAILYLMPHAFSVVLKKELQNIPFLKQVFACMGAISLDRSDPREGMKVILQVAEEVKKGRRFLIFAEGTRSRKGNQLLDFKGGSFKSAMKAKCPIVPVALLDSYKAFDTGSVQKQKVQVHFLKPIPYEAYQGMKTTEVAAMVKARIEEKIAQCEGTELRAQR</sequence>
<keyword evidence="2 4" id="KW-0808">Transferase</keyword>
<keyword evidence="3 4" id="KW-0012">Acyltransferase</keyword>
<dbReference type="Proteomes" id="UP000886757">
    <property type="component" value="Unassembled WGS sequence"/>
</dbReference>
<name>A0A9D1AAI3_9FIRM</name>
<dbReference type="SUPFAM" id="SSF69593">
    <property type="entry name" value="Glycerol-3-phosphate (1)-acyltransferase"/>
    <property type="match status" value="1"/>
</dbReference>
<dbReference type="PANTHER" id="PTHR10434:SF11">
    <property type="entry name" value="1-ACYL-SN-GLYCEROL-3-PHOSPHATE ACYLTRANSFERASE"/>
    <property type="match status" value="1"/>
</dbReference>
<dbReference type="GO" id="GO:0016020">
    <property type="term" value="C:membrane"/>
    <property type="evidence" value="ECO:0007669"/>
    <property type="project" value="InterPro"/>
</dbReference>
<evidence type="ECO:0000256" key="1">
    <source>
        <dbReference type="ARBA" id="ARBA00008655"/>
    </source>
</evidence>
<evidence type="ECO:0000313" key="6">
    <source>
        <dbReference type="EMBL" id="HIR12683.1"/>
    </source>
</evidence>
<dbReference type="EC" id="2.3.1.51" evidence="4"/>
<evidence type="ECO:0000256" key="4">
    <source>
        <dbReference type="RuleBase" id="RU361267"/>
    </source>
</evidence>
<dbReference type="InterPro" id="IPR002123">
    <property type="entry name" value="Plipid/glycerol_acylTrfase"/>
</dbReference>
<dbReference type="Pfam" id="PF01553">
    <property type="entry name" value="Acyltransferase"/>
    <property type="match status" value="1"/>
</dbReference>
<reference evidence="6" key="2">
    <citation type="journal article" date="2021" name="PeerJ">
        <title>Extensive microbial diversity within the chicken gut microbiome revealed by metagenomics and culture.</title>
        <authorList>
            <person name="Gilroy R."/>
            <person name="Ravi A."/>
            <person name="Getino M."/>
            <person name="Pursley I."/>
            <person name="Horton D.L."/>
            <person name="Alikhan N.F."/>
            <person name="Baker D."/>
            <person name="Gharbi K."/>
            <person name="Hall N."/>
            <person name="Watson M."/>
            <person name="Adriaenssens E.M."/>
            <person name="Foster-Nyarko E."/>
            <person name="Jarju S."/>
            <person name="Secka A."/>
            <person name="Antonio M."/>
            <person name="Oren A."/>
            <person name="Chaudhuri R.R."/>
            <person name="La Ragione R."/>
            <person name="Hildebrand F."/>
            <person name="Pallen M.J."/>
        </authorList>
    </citation>
    <scope>NUCLEOTIDE SEQUENCE</scope>
    <source>
        <strain evidence="6">ChiSjej4B22-8148</strain>
    </source>
</reference>
<gene>
    <name evidence="6" type="ORF">IAB31_02020</name>
</gene>
<evidence type="ECO:0000256" key="2">
    <source>
        <dbReference type="ARBA" id="ARBA00022679"/>
    </source>
</evidence>
<dbReference type="SMART" id="SM00563">
    <property type="entry name" value="PlsC"/>
    <property type="match status" value="1"/>
</dbReference>
<comment type="domain">
    <text evidence="4">The HXXXXD motif is essential for acyltransferase activity and may constitute the binding site for the phosphate moiety of the glycerol-3-phosphate.</text>
</comment>
<feature type="domain" description="Phospholipid/glycerol acyltransferase" evidence="5">
    <location>
        <begin position="70"/>
        <end position="185"/>
    </location>
</feature>
<proteinExistence type="inferred from homology"/>
<comment type="caution">
    <text evidence="6">The sequence shown here is derived from an EMBL/GenBank/DDBJ whole genome shotgun (WGS) entry which is preliminary data.</text>
</comment>
<dbReference type="EMBL" id="DVGK01000028">
    <property type="protein sequence ID" value="HIR12683.1"/>
    <property type="molecule type" value="Genomic_DNA"/>
</dbReference>
<dbReference type="GO" id="GO:0003841">
    <property type="term" value="F:1-acylglycerol-3-phosphate O-acyltransferase activity"/>
    <property type="evidence" value="ECO:0007669"/>
    <property type="project" value="UniProtKB-UniRule"/>
</dbReference>
<evidence type="ECO:0000259" key="5">
    <source>
        <dbReference type="SMART" id="SM00563"/>
    </source>
</evidence>
<keyword evidence="4" id="KW-0444">Lipid biosynthesis</keyword>
<comment type="catalytic activity">
    <reaction evidence="4">
        <text>a 1-acyl-sn-glycero-3-phosphate + an acyl-CoA = a 1,2-diacyl-sn-glycero-3-phosphate + CoA</text>
        <dbReference type="Rhea" id="RHEA:19709"/>
        <dbReference type="ChEBI" id="CHEBI:57287"/>
        <dbReference type="ChEBI" id="CHEBI:57970"/>
        <dbReference type="ChEBI" id="CHEBI:58342"/>
        <dbReference type="ChEBI" id="CHEBI:58608"/>
        <dbReference type="EC" id="2.3.1.51"/>
    </reaction>
</comment>
<comment type="similarity">
    <text evidence="1 4">Belongs to the 1-acyl-sn-glycerol-3-phosphate acyltransferase family.</text>
</comment>
<evidence type="ECO:0000313" key="7">
    <source>
        <dbReference type="Proteomes" id="UP000886757"/>
    </source>
</evidence>
<keyword evidence="4" id="KW-0443">Lipid metabolism</keyword>
<dbReference type="GO" id="GO:0006654">
    <property type="term" value="P:phosphatidic acid biosynthetic process"/>
    <property type="evidence" value="ECO:0007669"/>
    <property type="project" value="TreeGrafter"/>
</dbReference>
<keyword evidence="4" id="KW-1208">Phospholipid metabolism</keyword>
<evidence type="ECO:0000256" key="3">
    <source>
        <dbReference type="ARBA" id="ARBA00023315"/>
    </source>
</evidence>
<dbReference type="InterPro" id="IPR004552">
    <property type="entry name" value="AGP_acyltrans"/>
</dbReference>